<dbReference type="InterPro" id="IPR001623">
    <property type="entry name" value="DnaJ_domain"/>
</dbReference>
<evidence type="ECO:0000256" key="1">
    <source>
        <dbReference type="SAM" id="MobiDB-lite"/>
    </source>
</evidence>
<dbReference type="OrthoDB" id="10250354at2759"/>
<feature type="compositionally biased region" description="Low complexity" evidence="1">
    <location>
        <begin position="171"/>
        <end position="185"/>
    </location>
</feature>
<sequence length="521" mass="56618">MEPHSSSGGGGGGNRAEADRWLLIAEKLLAGRDLVGSKTFAIRARDSDPTRLDSADQILAVADTLIAGEKRLNQDQQLDWYSILQLAGRHTADPDLVASHYRRLALLLNPHRNRLPFADHAMKLVSDAWSVLSNPTRKALYDNDIVLDNNNNNNNSNYSTNEHSHSQQQDAAAVRRSSRNSNSSKTRARTVAEEIGNPSDNPSDNTGDNAGDNRSESHDVNYNFWTACPYCYNMYEYPGVYVDCSLRCQNCRRAFHGTKIMAPPPIIEGRESYFCCWGFHPLGVSISKLDKNKGGGGGGSSWSPFSPMFGGGPQFGEDRRSNVVEDSVNVGAGQMNVNAHKSSAPRIYVNDDDVYVEVSEPEEESDDDWGNNRQKKKAKGTKGKDLTGNKSVKKPVLEKAKKLKGVGDGLQGGSLMPGVMGAPNVSNAENSRKVAGNSAKKQTGKFAKQWGRLDLNVEFSNEVEEPAPGMSRLNAPGMGRGNTMGMIRGNGAGNGEEEGMEGIGFFEGLDEFLSSLPILKS</sequence>
<protein>
    <recommendedName>
        <fullName evidence="2">J domain-containing protein</fullName>
    </recommendedName>
</protein>
<dbReference type="PANTHER" id="PTHR45496:SF19">
    <property type="entry name" value="J DOMAIN-CONTAINING PROTEIN"/>
    <property type="match status" value="1"/>
</dbReference>
<feature type="region of interest" description="Disordered" evidence="1">
    <location>
        <begin position="358"/>
        <end position="394"/>
    </location>
</feature>
<dbReference type="InterPro" id="IPR056988">
    <property type="entry name" value="Zn_ribbon_pln"/>
</dbReference>
<feature type="compositionally biased region" description="Low complexity" evidence="1">
    <location>
        <begin position="151"/>
        <end position="161"/>
    </location>
</feature>
<proteinExistence type="predicted"/>
<keyword evidence="4" id="KW-1185">Reference proteome</keyword>
<dbReference type="Pfam" id="PF23551">
    <property type="entry name" value="Zn_ribbon_20"/>
    <property type="match status" value="1"/>
</dbReference>
<organism evidence="3 4">
    <name type="scientific">Rhododendron simsii</name>
    <name type="common">Sims's rhododendron</name>
    <dbReference type="NCBI Taxonomy" id="118357"/>
    <lineage>
        <taxon>Eukaryota</taxon>
        <taxon>Viridiplantae</taxon>
        <taxon>Streptophyta</taxon>
        <taxon>Embryophyta</taxon>
        <taxon>Tracheophyta</taxon>
        <taxon>Spermatophyta</taxon>
        <taxon>Magnoliopsida</taxon>
        <taxon>eudicotyledons</taxon>
        <taxon>Gunneridae</taxon>
        <taxon>Pentapetalae</taxon>
        <taxon>asterids</taxon>
        <taxon>Ericales</taxon>
        <taxon>Ericaceae</taxon>
        <taxon>Ericoideae</taxon>
        <taxon>Rhodoreae</taxon>
        <taxon>Rhododendron</taxon>
    </lineage>
</organism>
<evidence type="ECO:0000313" key="3">
    <source>
        <dbReference type="EMBL" id="KAF7143734.1"/>
    </source>
</evidence>
<comment type="caution">
    <text evidence="3">The sequence shown here is derived from an EMBL/GenBank/DDBJ whole genome shotgun (WGS) entry which is preliminary data.</text>
</comment>
<dbReference type="AlphaFoldDB" id="A0A834GWD2"/>
<accession>A0A834GWD2</accession>
<feature type="compositionally biased region" description="Acidic residues" evidence="1">
    <location>
        <begin position="358"/>
        <end position="369"/>
    </location>
</feature>
<dbReference type="PANTHER" id="PTHR45496">
    <property type="entry name" value="CHAPERONE DNAJ-DOMAIN SUPERFAMILY PROTEIN"/>
    <property type="match status" value="1"/>
</dbReference>
<dbReference type="SUPFAM" id="SSF46565">
    <property type="entry name" value="Chaperone J-domain"/>
    <property type="match status" value="1"/>
</dbReference>
<dbReference type="Gene3D" id="1.10.287.110">
    <property type="entry name" value="DnaJ domain"/>
    <property type="match status" value="1"/>
</dbReference>
<feature type="region of interest" description="Disordered" evidence="1">
    <location>
        <begin position="151"/>
        <end position="216"/>
    </location>
</feature>
<dbReference type="CDD" id="cd06257">
    <property type="entry name" value="DnaJ"/>
    <property type="match status" value="1"/>
</dbReference>
<feature type="domain" description="J" evidence="2">
    <location>
        <begin position="79"/>
        <end position="145"/>
    </location>
</feature>
<evidence type="ECO:0000259" key="2">
    <source>
        <dbReference type="PROSITE" id="PS50076"/>
    </source>
</evidence>
<reference evidence="3" key="1">
    <citation type="submission" date="2019-11" db="EMBL/GenBank/DDBJ databases">
        <authorList>
            <person name="Liu Y."/>
            <person name="Hou J."/>
            <person name="Li T.-Q."/>
            <person name="Guan C.-H."/>
            <person name="Wu X."/>
            <person name="Wu H.-Z."/>
            <person name="Ling F."/>
            <person name="Zhang R."/>
            <person name="Shi X.-G."/>
            <person name="Ren J.-P."/>
            <person name="Chen E.-F."/>
            <person name="Sun J.-M."/>
        </authorList>
    </citation>
    <scope>NUCLEOTIDE SEQUENCE</scope>
    <source>
        <strain evidence="3">Adult_tree_wgs_1</strain>
        <tissue evidence="3">Leaves</tissue>
    </source>
</reference>
<dbReference type="InterPro" id="IPR053052">
    <property type="entry name" value="Imprinting_Balance_Reg"/>
</dbReference>
<name>A0A834GWD2_RHOSS</name>
<feature type="compositionally biased region" description="Polar residues" evidence="1">
    <location>
        <begin position="198"/>
        <end position="208"/>
    </location>
</feature>
<dbReference type="PROSITE" id="PS50076">
    <property type="entry name" value="DNAJ_2"/>
    <property type="match status" value="1"/>
</dbReference>
<dbReference type="Pfam" id="PF00226">
    <property type="entry name" value="DnaJ"/>
    <property type="match status" value="1"/>
</dbReference>
<dbReference type="EMBL" id="WJXA01000005">
    <property type="protein sequence ID" value="KAF7143734.1"/>
    <property type="molecule type" value="Genomic_DNA"/>
</dbReference>
<gene>
    <name evidence="3" type="ORF">RHSIM_Rhsim05G0102000</name>
</gene>
<dbReference type="Proteomes" id="UP000626092">
    <property type="component" value="Unassembled WGS sequence"/>
</dbReference>
<dbReference type="InterPro" id="IPR036869">
    <property type="entry name" value="J_dom_sf"/>
</dbReference>
<dbReference type="SMART" id="SM00271">
    <property type="entry name" value="DnaJ"/>
    <property type="match status" value="1"/>
</dbReference>
<evidence type="ECO:0000313" key="4">
    <source>
        <dbReference type="Proteomes" id="UP000626092"/>
    </source>
</evidence>